<evidence type="ECO:0000313" key="4">
    <source>
        <dbReference type="Proteomes" id="UP000218209"/>
    </source>
</evidence>
<keyword evidence="1" id="KW-0175">Coiled coil</keyword>
<evidence type="ECO:0000313" key="3">
    <source>
        <dbReference type="EMBL" id="OSX80271.1"/>
    </source>
</evidence>
<evidence type="ECO:0000256" key="1">
    <source>
        <dbReference type="SAM" id="Coils"/>
    </source>
</evidence>
<proteinExistence type="predicted"/>
<name>A0A1X6PHA2_PORUM</name>
<evidence type="ECO:0000256" key="2">
    <source>
        <dbReference type="SAM" id="MobiDB-lite"/>
    </source>
</evidence>
<feature type="coiled-coil region" evidence="1">
    <location>
        <begin position="101"/>
        <end position="128"/>
    </location>
</feature>
<organism evidence="3 4">
    <name type="scientific">Porphyra umbilicalis</name>
    <name type="common">Purple laver</name>
    <name type="synonym">Red alga</name>
    <dbReference type="NCBI Taxonomy" id="2786"/>
    <lineage>
        <taxon>Eukaryota</taxon>
        <taxon>Rhodophyta</taxon>
        <taxon>Bangiophyceae</taxon>
        <taxon>Bangiales</taxon>
        <taxon>Bangiaceae</taxon>
        <taxon>Porphyra</taxon>
    </lineage>
</organism>
<dbReference type="Proteomes" id="UP000218209">
    <property type="component" value="Unassembled WGS sequence"/>
</dbReference>
<reference evidence="3 4" key="1">
    <citation type="submission" date="2017-03" db="EMBL/GenBank/DDBJ databases">
        <title>WGS assembly of Porphyra umbilicalis.</title>
        <authorList>
            <person name="Brawley S.H."/>
            <person name="Blouin N.A."/>
            <person name="Ficko-Blean E."/>
            <person name="Wheeler G.L."/>
            <person name="Lohr M."/>
            <person name="Goodson H.V."/>
            <person name="Jenkins J.W."/>
            <person name="Blaby-Haas C.E."/>
            <person name="Helliwell K.E."/>
            <person name="Chan C."/>
            <person name="Marriage T."/>
            <person name="Bhattacharya D."/>
            <person name="Klein A.S."/>
            <person name="Badis Y."/>
            <person name="Brodie J."/>
            <person name="Cao Y."/>
            <person name="Collen J."/>
            <person name="Dittami S.M."/>
            <person name="Gachon C.M."/>
            <person name="Green B.R."/>
            <person name="Karpowicz S."/>
            <person name="Kim J.W."/>
            <person name="Kudahl U."/>
            <person name="Lin S."/>
            <person name="Michel G."/>
            <person name="Mittag M."/>
            <person name="Olson B.J."/>
            <person name="Pangilinan J."/>
            <person name="Peng Y."/>
            <person name="Qiu H."/>
            <person name="Shu S."/>
            <person name="Singer J.T."/>
            <person name="Smith A.G."/>
            <person name="Sprecher B.N."/>
            <person name="Wagner V."/>
            <person name="Wang W."/>
            <person name="Wang Z.-Y."/>
            <person name="Yan J."/>
            <person name="Yarish C."/>
            <person name="Zoeuner-Riek S."/>
            <person name="Zhuang Y."/>
            <person name="Zou Y."/>
            <person name="Lindquist E.A."/>
            <person name="Grimwood J."/>
            <person name="Barry K."/>
            <person name="Rokhsar D.S."/>
            <person name="Schmutz J."/>
            <person name="Stiller J.W."/>
            <person name="Grossman A.R."/>
            <person name="Prochnik S.E."/>
        </authorList>
    </citation>
    <scope>NUCLEOTIDE SEQUENCE [LARGE SCALE GENOMIC DNA]</scope>
    <source>
        <strain evidence="3">4086291</strain>
    </source>
</reference>
<sequence length="938" mass="102666">MMATLAWCLSSCNPVAKPRDDSLKQERCVAFVAARGCLFGPVPPLILRAASGRRPLAARDPVARPRRVRAVVLRMPSSSGQPRAARVEAEAPSGASEDLTLKEKAERLKELRNERRSVLAQLSGATEADKIMWRAYVGDLNNQIEELSRPGRISLVQLMEELEARRPPGEPPKPTEIFIPTPESNPTPYISRSHLLGVLLQGILVQRKNQRLVSFVSSSAGTGKTKLLADLWEAVLALRVVAPAPTLVAQFEVPWERYAKVQLRSKVASVEVYGITFNSGTPFLLVEALMCRKGGQFVNLPIYSRIIWGEYKDGSVSWPDFVAEMHKRLEPNPKEPLPKSMLNVDSIAAEARAILNDRRGSRDASGLLLVDELSQVGAFDKEAGVFGKRQVPLSSALRSALCDLRVVGDQLAPMLILFSSLSFLFMDEEGEAPNVLLTASGRIVVCAGVLDEPTKDETRDFFYSLQYNRFFKVTSPSLADAELPMEDVVEALTFLSSRHMRAMQCILSSLQDTSLQYVPIWERLRGAFLTMSLSSSMSKIQDTILRSPLLCAVAFLGHPVLGPAADVVLPSRMVLGPDGKLVEEPAKPLTWDALVASSVMIGSANEGGRYEKPTILPSIFLSVIVAYVATRTKSQDSARAPHSDFLVDMTGENPVLDALTQIGRVFAAGSAAKDWELFHRAWELCHSISRSYINNTSKCSFTLAERYPASHGVCGTGAALHTALDDGRVLLGVRRFSTMADLLARPPADLIQFVWVPMSATFPAADAFVFHTRAGVANKDVLTCEDLFVAAFQLKTLEPTSNDDRTVDLSRKFVKPIAHLPTLFGDSWTSWGPRVAFIAIFNVRLSVDKSSPAEVQESVLSRKVRITSLPESSRQRAAVEIQGKTSSMAQKQLSDFMQAEGSNSILVARESLDMMYGPLFTGVLQSAILLVGAQVTTA</sequence>
<accession>A0A1X6PHA2</accession>
<protein>
    <submittedName>
        <fullName evidence="3">Uncharacterized protein</fullName>
    </submittedName>
</protein>
<gene>
    <name evidence="3" type="ORF">BU14_0056s0053</name>
</gene>
<keyword evidence="4" id="KW-1185">Reference proteome</keyword>
<feature type="region of interest" description="Disordered" evidence="2">
    <location>
        <begin position="77"/>
        <end position="97"/>
    </location>
</feature>
<dbReference type="AlphaFoldDB" id="A0A1X6PHA2"/>
<dbReference type="EMBL" id="KV918778">
    <property type="protein sequence ID" value="OSX80271.1"/>
    <property type="molecule type" value="Genomic_DNA"/>
</dbReference>